<reference evidence="18" key="1">
    <citation type="submission" date="2022-06" db="EMBL/GenBank/DDBJ databases">
        <title>Uncovering the hologenomic basis of an extraordinary plant invasion.</title>
        <authorList>
            <person name="Bieker V.C."/>
            <person name="Martin M.D."/>
            <person name="Gilbert T."/>
            <person name="Hodgins K."/>
            <person name="Battlay P."/>
            <person name="Petersen B."/>
            <person name="Wilson J."/>
        </authorList>
    </citation>
    <scope>NUCLEOTIDE SEQUENCE</scope>
    <source>
        <strain evidence="18">AA19_3_7</strain>
        <tissue evidence="18">Leaf</tissue>
    </source>
</reference>
<keyword evidence="5" id="KW-0808">Transferase</keyword>
<gene>
    <name evidence="18" type="ORF">M8C21_019434</name>
</gene>
<dbReference type="EMBL" id="JAMZMK010011071">
    <property type="protein sequence ID" value="KAI7729096.1"/>
    <property type="molecule type" value="Genomic_DNA"/>
</dbReference>
<dbReference type="GO" id="GO:0005524">
    <property type="term" value="F:ATP binding"/>
    <property type="evidence" value="ECO:0007669"/>
    <property type="project" value="UniProtKB-UniRule"/>
</dbReference>
<keyword evidence="8" id="KW-0418">Kinase</keyword>
<keyword evidence="6 15" id="KW-0812">Transmembrane</keyword>
<dbReference type="PANTHER" id="PTHR47973">
    <property type="entry name" value="CYSTEINE-RICH RECEPTOR-LIKE PROTEIN KINASE 3"/>
    <property type="match status" value="1"/>
</dbReference>
<feature type="transmembrane region" description="Helical" evidence="15">
    <location>
        <begin position="230"/>
        <end position="251"/>
    </location>
</feature>
<keyword evidence="19" id="KW-1185">Reference proteome</keyword>
<dbReference type="PROSITE" id="PS00107">
    <property type="entry name" value="PROTEIN_KINASE_ATP"/>
    <property type="match status" value="1"/>
</dbReference>
<comment type="catalytic activity">
    <reaction evidence="12">
        <text>L-threonyl-[protein] + ATP = O-phospho-L-threonyl-[protein] + ADP + H(+)</text>
        <dbReference type="Rhea" id="RHEA:46608"/>
        <dbReference type="Rhea" id="RHEA-COMP:11060"/>
        <dbReference type="Rhea" id="RHEA-COMP:11605"/>
        <dbReference type="ChEBI" id="CHEBI:15378"/>
        <dbReference type="ChEBI" id="CHEBI:30013"/>
        <dbReference type="ChEBI" id="CHEBI:30616"/>
        <dbReference type="ChEBI" id="CHEBI:61977"/>
        <dbReference type="ChEBI" id="CHEBI:456216"/>
        <dbReference type="EC" id="2.7.11.1"/>
    </reaction>
</comment>
<evidence type="ECO:0000256" key="15">
    <source>
        <dbReference type="SAM" id="Phobius"/>
    </source>
</evidence>
<feature type="binding site" evidence="14">
    <location>
        <position position="326"/>
    </location>
    <ligand>
        <name>ATP</name>
        <dbReference type="ChEBI" id="CHEBI:30616"/>
    </ligand>
</feature>
<dbReference type="FunFam" id="3.30.200.20:FF:000542">
    <property type="entry name" value="Receptor-like serine/threonine-protein kinase At4g25390"/>
    <property type="match status" value="1"/>
</dbReference>
<protein>
    <recommendedName>
        <fullName evidence="2">non-specific serine/threonine protein kinase</fullName>
        <ecNumber evidence="2">2.7.11.1</ecNumber>
    </recommendedName>
</protein>
<dbReference type="InterPro" id="IPR001245">
    <property type="entry name" value="Ser-Thr/Tyr_kinase_cat_dom"/>
</dbReference>
<keyword evidence="9 14" id="KW-0067">ATP-binding</keyword>
<dbReference type="InterPro" id="IPR017441">
    <property type="entry name" value="Protein_kinase_ATP_BS"/>
</dbReference>
<dbReference type="InterPro" id="IPR011009">
    <property type="entry name" value="Kinase-like_dom_sf"/>
</dbReference>
<evidence type="ECO:0000256" key="10">
    <source>
        <dbReference type="ARBA" id="ARBA00022989"/>
    </source>
</evidence>
<feature type="signal peptide" evidence="16">
    <location>
        <begin position="1"/>
        <end position="21"/>
    </location>
</feature>
<evidence type="ECO:0000256" key="6">
    <source>
        <dbReference type="ARBA" id="ARBA00022692"/>
    </source>
</evidence>
<proteinExistence type="predicted"/>
<dbReference type="GO" id="GO:0004674">
    <property type="term" value="F:protein serine/threonine kinase activity"/>
    <property type="evidence" value="ECO:0007669"/>
    <property type="project" value="UniProtKB-KW"/>
</dbReference>
<comment type="catalytic activity">
    <reaction evidence="13">
        <text>L-seryl-[protein] + ATP = O-phospho-L-seryl-[protein] + ADP + H(+)</text>
        <dbReference type="Rhea" id="RHEA:17989"/>
        <dbReference type="Rhea" id="RHEA-COMP:9863"/>
        <dbReference type="Rhea" id="RHEA-COMP:11604"/>
        <dbReference type="ChEBI" id="CHEBI:15378"/>
        <dbReference type="ChEBI" id="CHEBI:29999"/>
        <dbReference type="ChEBI" id="CHEBI:30616"/>
        <dbReference type="ChEBI" id="CHEBI:83421"/>
        <dbReference type="ChEBI" id="CHEBI:456216"/>
        <dbReference type="EC" id="2.7.11.1"/>
    </reaction>
</comment>
<dbReference type="PROSITE" id="PS50011">
    <property type="entry name" value="PROTEIN_KINASE_DOM"/>
    <property type="match status" value="1"/>
</dbReference>
<dbReference type="Pfam" id="PF07714">
    <property type="entry name" value="PK_Tyr_Ser-Thr"/>
    <property type="match status" value="1"/>
</dbReference>
<evidence type="ECO:0000256" key="5">
    <source>
        <dbReference type="ARBA" id="ARBA00022679"/>
    </source>
</evidence>
<keyword evidence="11 15" id="KW-0472">Membrane</keyword>
<dbReference type="SUPFAM" id="SSF56112">
    <property type="entry name" value="Protein kinase-like (PK-like)"/>
    <property type="match status" value="1"/>
</dbReference>
<evidence type="ECO:0000256" key="13">
    <source>
        <dbReference type="ARBA" id="ARBA00048679"/>
    </source>
</evidence>
<dbReference type="Gene3D" id="3.30.200.20">
    <property type="entry name" value="Phosphorylase Kinase, domain 1"/>
    <property type="match status" value="1"/>
</dbReference>
<keyword evidence="4" id="KW-0723">Serine/threonine-protein kinase</keyword>
<feature type="chain" id="PRO_5042277311" description="non-specific serine/threonine protein kinase" evidence="16">
    <location>
        <begin position="22"/>
        <end position="568"/>
    </location>
</feature>
<evidence type="ECO:0000256" key="8">
    <source>
        <dbReference type="ARBA" id="ARBA00022777"/>
    </source>
</evidence>
<evidence type="ECO:0000256" key="7">
    <source>
        <dbReference type="ARBA" id="ARBA00022741"/>
    </source>
</evidence>
<dbReference type="EC" id="2.7.11.1" evidence="2"/>
<keyword evidence="10 15" id="KW-1133">Transmembrane helix</keyword>
<keyword evidence="3" id="KW-1003">Cell membrane</keyword>
<evidence type="ECO:0000313" key="19">
    <source>
        <dbReference type="Proteomes" id="UP001206925"/>
    </source>
</evidence>
<evidence type="ECO:0000256" key="1">
    <source>
        <dbReference type="ARBA" id="ARBA00004162"/>
    </source>
</evidence>
<accession>A0AAD5BVD8</accession>
<dbReference type="Proteomes" id="UP001206925">
    <property type="component" value="Unassembled WGS sequence"/>
</dbReference>
<dbReference type="InterPro" id="IPR052059">
    <property type="entry name" value="CR_Ser/Thr_kinase"/>
</dbReference>
<evidence type="ECO:0000256" key="16">
    <source>
        <dbReference type="SAM" id="SignalP"/>
    </source>
</evidence>
<sequence length="568" mass="63453">MGKYLFLFLTCFIISSSLSHASNSSSCPIDFGYINTFTFPWDPTDCRGGKDGENCCWVLRSLFSIGLTQYLQKHKTFYLPNLQTSTSCISDFQSHLSSTQDVRQNFSICLTSTDEFVANPLSCARIMTLSDWVEQVGSTPELESSCKGDLSRYLECRSCLDAGMAVNSRLVSLNNNSTTCFQFTALYAAGIVNSFGPEDIRTADCILAQDWYHFPSESESKSKSRSKKNIIFAISGALVGSLVVVGAIFIYRRCSLKRKETQLHKEYVKSVKDRVVLPNTGAKWFHIDELDAATKGFSQENLIGQGGFGVVYKGILSDRTLVAVKKMRSSDTEADKDFINEAEIISKIRHRNLLPLRGFCATSDPINGTERYLVYDFMSNGSLHDHIFNQNASSNRLSWPQRKSIILDVANGISYLHNGIKPAIFHRDIKATNILLDYNMKALVADFGLVKQKKGDVYSFGIIVLEIVSGRRVLEEVKGVMVMIADWAWELVKSGRIEEVYDSSMRDATLPNSMISRFVRVGLLCAHVIVAIRPTISEALKMLEGDVDIPRLPDRPPPLGHELSRSSF</sequence>
<keyword evidence="16" id="KW-0732">Signal</keyword>
<dbReference type="SMART" id="SM00220">
    <property type="entry name" value="S_TKc"/>
    <property type="match status" value="1"/>
</dbReference>
<evidence type="ECO:0000256" key="12">
    <source>
        <dbReference type="ARBA" id="ARBA00047899"/>
    </source>
</evidence>
<dbReference type="GO" id="GO:0005886">
    <property type="term" value="C:plasma membrane"/>
    <property type="evidence" value="ECO:0007669"/>
    <property type="project" value="UniProtKB-SubCell"/>
</dbReference>
<dbReference type="InterPro" id="IPR000719">
    <property type="entry name" value="Prot_kinase_dom"/>
</dbReference>
<dbReference type="Pfam" id="PF19160">
    <property type="entry name" value="SPARK"/>
    <property type="match status" value="1"/>
</dbReference>
<evidence type="ECO:0000259" key="17">
    <source>
        <dbReference type="PROSITE" id="PS50011"/>
    </source>
</evidence>
<evidence type="ECO:0000256" key="9">
    <source>
        <dbReference type="ARBA" id="ARBA00022840"/>
    </source>
</evidence>
<evidence type="ECO:0000256" key="3">
    <source>
        <dbReference type="ARBA" id="ARBA00022475"/>
    </source>
</evidence>
<dbReference type="InterPro" id="IPR008271">
    <property type="entry name" value="Ser/Thr_kinase_AS"/>
</dbReference>
<evidence type="ECO:0000256" key="4">
    <source>
        <dbReference type="ARBA" id="ARBA00022527"/>
    </source>
</evidence>
<feature type="domain" description="Protein kinase" evidence="17">
    <location>
        <begin position="297"/>
        <end position="568"/>
    </location>
</feature>
<dbReference type="InterPro" id="IPR043891">
    <property type="entry name" value="SPARK"/>
</dbReference>
<dbReference type="PROSITE" id="PS00108">
    <property type="entry name" value="PROTEIN_KINASE_ST"/>
    <property type="match status" value="1"/>
</dbReference>
<evidence type="ECO:0000256" key="2">
    <source>
        <dbReference type="ARBA" id="ARBA00012513"/>
    </source>
</evidence>
<evidence type="ECO:0000256" key="11">
    <source>
        <dbReference type="ARBA" id="ARBA00023136"/>
    </source>
</evidence>
<comment type="caution">
    <text evidence="18">The sequence shown here is derived from an EMBL/GenBank/DDBJ whole genome shotgun (WGS) entry which is preliminary data.</text>
</comment>
<dbReference type="Gene3D" id="1.10.510.10">
    <property type="entry name" value="Transferase(Phosphotransferase) domain 1"/>
    <property type="match status" value="2"/>
</dbReference>
<name>A0AAD5BVD8_AMBAR</name>
<evidence type="ECO:0000313" key="18">
    <source>
        <dbReference type="EMBL" id="KAI7729096.1"/>
    </source>
</evidence>
<keyword evidence="7 14" id="KW-0547">Nucleotide-binding</keyword>
<comment type="subcellular location">
    <subcellularLocation>
        <location evidence="1">Cell membrane</location>
        <topology evidence="1">Single-pass membrane protein</topology>
    </subcellularLocation>
</comment>
<organism evidence="18 19">
    <name type="scientific">Ambrosia artemisiifolia</name>
    <name type="common">Common ragweed</name>
    <dbReference type="NCBI Taxonomy" id="4212"/>
    <lineage>
        <taxon>Eukaryota</taxon>
        <taxon>Viridiplantae</taxon>
        <taxon>Streptophyta</taxon>
        <taxon>Embryophyta</taxon>
        <taxon>Tracheophyta</taxon>
        <taxon>Spermatophyta</taxon>
        <taxon>Magnoliopsida</taxon>
        <taxon>eudicotyledons</taxon>
        <taxon>Gunneridae</taxon>
        <taxon>Pentapetalae</taxon>
        <taxon>asterids</taxon>
        <taxon>campanulids</taxon>
        <taxon>Asterales</taxon>
        <taxon>Asteraceae</taxon>
        <taxon>Asteroideae</taxon>
        <taxon>Heliantheae alliance</taxon>
        <taxon>Heliantheae</taxon>
        <taxon>Ambrosia</taxon>
    </lineage>
</organism>
<evidence type="ECO:0000256" key="14">
    <source>
        <dbReference type="PROSITE-ProRule" id="PRU10141"/>
    </source>
</evidence>
<dbReference type="AlphaFoldDB" id="A0AAD5BVD8"/>